<dbReference type="Proteomes" id="UP001141806">
    <property type="component" value="Unassembled WGS sequence"/>
</dbReference>
<protein>
    <submittedName>
        <fullName evidence="1">Uncharacterized protein</fullName>
    </submittedName>
</protein>
<evidence type="ECO:0000313" key="2">
    <source>
        <dbReference type="Proteomes" id="UP001141806"/>
    </source>
</evidence>
<comment type="caution">
    <text evidence="1">The sequence shown here is derived from an EMBL/GenBank/DDBJ whole genome shotgun (WGS) entry which is preliminary data.</text>
</comment>
<dbReference type="PANTHER" id="PTHR35097:SF1">
    <property type="entry name" value="GDSL ESTERASE_LIPASE"/>
    <property type="match status" value="1"/>
</dbReference>
<dbReference type="EMBL" id="JAMYWD010000008">
    <property type="protein sequence ID" value="KAJ4963043.1"/>
    <property type="molecule type" value="Genomic_DNA"/>
</dbReference>
<organism evidence="1 2">
    <name type="scientific">Protea cynaroides</name>
    <dbReference type="NCBI Taxonomy" id="273540"/>
    <lineage>
        <taxon>Eukaryota</taxon>
        <taxon>Viridiplantae</taxon>
        <taxon>Streptophyta</taxon>
        <taxon>Embryophyta</taxon>
        <taxon>Tracheophyta</taxon>
        <taxon>Spermatophyta</taxon>
        <taxon>Magnoliopsida</taxon>
        <taxon>Proteales</taxon>
        <taxon>Proteaceae</taxon>
        <taxon>Protea</taxon>
    </lineage>
</organism>
<evidence type="ECO:0000313" key="1">
    <source>
        <dbReference type="EMBL" id="KAJ4963043.1"/>
    </source>
</evidence>
<dbReference type="PANTHER" id="PTHR35097">
    <property type="entry name" value="GDSL ESTERASE/LIPASE"/>
    <property type="match status" value="1"/>
</dbReference>
<name>A0A9Q0HBD7_9MAGN</name>
<accession>A0A9Q0HBD7</accession>
<dbReference type="AlphaFoldDB" id="A0A9Q0HBD7"/>
<proteinExistence type="predicted"/>
<gene>
    <name evidence="1" type="ORF">NE237_022982</name>
</gene>
<reference evidence="1" key="1">
    <citation type="journal article" date="2023" name="Plant J.">
        <title>The genome of the king protea, Protea cynaroides.</title>
        <authorList>
            <person name="Chang J."/>
            <person name="Duong T.A."/>
            <person name="Schoeman C."/>
            <person name="Ma X."/>
            <person name="Roodt D."/>
            <person name="Barker N."/>
            <person name="Li Z."/>
            <person name="Van de Peer Y."/>
            <person name="Mizrachi E."/>
        </authorList>
    </citation>
    <scope>NUCLEOTIDE SEQUENCE</scope>
    <source>
        <tissue evidence="1">Young leaves</tissue>
    </source>
</reference>
<sequence length="424" mass="46530">MEPVAYVVDQIKGFAKSTEDLFKGVIHRRGNSSSRNPIEILKRLQREAFSDLMKLRDRQDKVERMLSFYKSSKGNPFQEVSTRVKGEVDVVGALLLVDNIYRQTCDTVDRAGIRTGTVSRFIFEATIRQKDSLVAEFMAGQRGLGYNGDILGSALSLAKVMYTGNVTDWCSAVLVPVGAQCKDVGIASSLLQQGQSLTDFSFRPPLLNQCHDAAAALLVKGSKVSACLAEFVSGLGSASDSSGIRHCLSTFGQVVYQISKGTKLTLLGIQKMPKSLNQHIGVGFLTLPVGSLRRHKHPEMPTEASSAHITNNVEDNVAVGSIGLMLELDLDESTRIRGWVEMQKSSASYLQWAVTLSDTPEDELGWGLSLGGMIQGPSAWDHFQVEAFLKYNSGKRFNFQPGFVYIMDGTNRVPALMFRSSWSL</sequence>
<keyword evidence="2" id="KW-1185">Reference proteome</keyword>
<dbReference type="OrthoDB" id="2017825at2759"/>